<evidence type="ECO:0000313" key="4">
    <source>
        <dbReference type="Proteomes" id="UP000310158"/>
    </source>
</evidence>
<accession>A0A4V3XF11</accession>
<evidence type="ECO:0000259" key="2">
    <source>
        <dbReference type="Pfam" id="PF00266"/>
    </source>
</evidence>
<dbReference type="InterPro" id="IPR015421">
    <property type="entry name" value="PyrdxlP-dep_Trfase_major"/>
</dbReference>
<name>A0A4V3XF11_9AGAM</name>
<dbReference type="OrthoDB" id="5978656at2759"/>
<keyword evidence="4" id="KW-1185">Reference proteome</keyword>
<keyword evidence="1" id="KW-0663">Pyridoxal phosphate</keyword>
<organism evidence="3 4">
    <name type="scientific">Bondarzewia mesenterica</name>
    <dbReference type="NCBI Taxonomy" id="1095465"/>
    <lineage>
        <taxon>Eukaryota</taxon>
        <taxon>Fungi</taxon>
        <taxon>Dikarya</taxon>
        <taxon>Basidiomycota</taxon>
        <taxon>Agaricomycotina</taxon>
        <taxon>Agaricomycetes</taxon>
        <taxon>Russulales</taxon>
        <taxon>Bondarzewiaceae</taxon>
        <taxon>Bondarzewia</taxon>
    </lineage>
</organism>
<dbReference type="AlphaFoldDB" id="A0A4V3XF11"/>
<dbReference type="PANTHER" id="PTHR43092:SF2">
    <property type="entry name" value="HERCYNYLCYSTEINE SULFOXIDE LYASE"/>
    <property type="match status" value="1"/>
</dbReference>
<protein>
    <recommendedName>
        <fullName evidence="2">Aminotransferase class V domain-containing protein</fullName>
    </recommendedName>
</protein>
<sequence length="372" mass="41726">MRIEFAPLMRSVRARVAKLIGAERDEVVIVPNASHGVNTVLRNFEWHEGDIIIGTTTTYNAVARTIQYLNDIPPYPKMSEFHLAFPTTHKDIIDAFRLHLRTLKASSVGPNSKIVAVIDGMVANPGVLYPWKELTQVCREEGIWSVIDAAHNIGQEVNINLSEVKPDFFISNCHKWLYAKRGCALLYVPKRNQHIIKSAFPTPHSYVSPSDPPGGPEAPNFVEQFGWTGTRDLAPYLSVNSALDFREWLGGEKKINDYCHALALEGGKRLAEVMGTQVLDETGEMTLNMVNVGLPLSPNVPYNGAVNAYLQEKLLTGWNTYAAHYKHNGKWYLRASTQIFNELSDFEYCGKAFKAVCEELEEMCKKGEVLKN</sequence>
<dbReference type="Gene3D" id="3.40.640.10">
    <property type="entry name" value="Type I PLP-dependent aspartate aminotransferase-like (Major domain)"/>
    <property type="match status" value="1"/>
</dbReference>
<dbReference type="SUPFAM" id="SSF53383">
    <property type="entry name" value="PLP-dependent transferases"/>
    <property type="match status" value="1"/>
</dbReference>
<dbReference type="PANTHER" id="PTHR43092">
    <property type="entry name" value="L-CYSTEINE DESULFHYDRASE"/>
    <property type="match status" value="1"/>
</dbReference>
<gene>
    <name evidence="3" type="ORF">EW146_g4814</name>
</gene>
<feature type="domain" description="Aminotransferase class V" evidence="2">
    <location>
        <begin position="4"/>
        <end position="292"/>
    </location>
</feature>
<dbReference type="InterPro" id="IPR015424">
    <property type="entry name" value="PyrdxlP-dep_Trfase"/>
</dbReference>
<evidence type="ECO:0000256" key="1">
    <source>
        <dbReference type="ARBA" id="ARBA00022898"/>
    </source>
</evidence>
<dbReference type="InterPro" id="IPR000192">
    <property type="entry name" value="Aminotrans_V_dom"/>
</dbReference>
<evidence type="ECO:0000313" key="3">
    <source>
        <dbReference type="EMBL" id="THH15703.1"/>
    </source>
</evidence>
<dbReference type="EMBL" id="SGPL01000196">
    <property type="protein sequence ID" value="THH15703.1"/>
    <property type="molecule type" value="Genomic_DNA"/>
</dbReference>
<comment type="caution">
    <text evidence="3">The sequence shown here is derived from an EMBL/GenBank/DDBJ whole genome shotgun (WGS) entry which is preliminary data.</text>
</comment>
<reference evidence="3 4" key="1">
    <citation type="submission" date="2019-02" db="EMBL/GenBank/DDBJ databases">
        <title>Genome sequencing of the rare red list fungi Bondarzewia mesenterica.</title>
        <authorList>
            <person name="Buettner E."/>
            <person name="Kellner H."/>
        </authorList>
    </citation>
    <scope>NUCLEOTIDE SEQUENCE [LARGE SCALE GENOMIC DNA]</scope>
    <source>
        <strain evidence="3 4">DSM 108281</strain>
    </source>
</reference>
<dbReference type="Proteomes" id="UP000310158">
    <property type="component" value="Unassembled WGS sequence"/>
</dbReference>
<proteinExistence type="predicted"/>
<dbReference type="Pfam" id="PF00266">
    <property type="entry name" value="Aminotran_5"/>
    <property type="match status" value="1"/>
</dbReference>